<keyword evidence="11" id="KW-0675">Receptor</keyword>
<keyword evidence="3" id="KW-0600">Photoreceptor protein</keyword>
<keyword evidence="16" id="KW-1185">Reference proteome</keyword>
<evidence type="ECO:0000256" key="3">
    <source>
        <dbReference type="ARBA" id="ARBA00022543"/>
    </source>
</evidence>
<evidence type="ECO:0000256" key="4">
    <source>
        <dbReference type="ARBA" id="ARBA00022553"/>
    </source>
</evidence>
<dbReference type="InterPro" id="IPR029016">
    <property type="entry name" value="GAF-like_dom_sf"/>
</dbReference>
<accession>X7EFQ5</accession>
<dbReference type="InterPro" id="IPR043150">
    <property type="entry name" value="Phytochrome_PHY_sf"/>
</dbReference>
<dbReference type="GO" id="GO:0009584">
    <property type="term" value="P:detection of visible light"/>
    <property type="evidence" value="ECO:0007669"/>
    <property type="project" value="InterPro"/>
</dbReference>
<evidence type="ECO:0000259" key="14">
    <source>
        <dbReference type="PROSITE" id="PS50110"/>
    </source>
</evidence>
<dbReference type="InterPro" id="IPR016132">
    <property type="entry name" value="Phyto_chromo_attachment"/>
</dbReference>
<dbReference type="InterPro" id="IPR011102">
    <property type="entry name" value="Sig_transdc_His_kinase_HWE"/>
</dbReference>
<organism evidence="15 16">
    <name type="scientific">Roseivivax halodurans JCM 10272</name>
    <dbReference type="NCBI Taxonomy" id="1449350"/>
    <lineage>
        <taxon>Bacteria</taxon>
        <taxon>Pseudomonadati</taxon>
        <taxon>Pseudomonadota</taxon>
        <taxon>Alphaproteobacteria</taxon>
        <taxon>Rhodobacterales</taxon>
        <taxon>Roseobacteraceae</taxon>
        <taxon>Roseivivax</taxon>
    </lineage>
</organism>
<keyword evidence="6" id="KW-0808">Transferase</keyword>
<evidence type="ECO:0000256" key="2">
    <source>
        <dbReference type="ARBA" id="ARBA00012438"/>
    </source>
</evidence>
<evidence type="ECO:0000256" key="5">
    <source>
        <dbReference type="ARBA" id="ARBA00022606"/>
    </source>
</evidence>
<keyword evidence="10" id="KW-0157">Chromophore</keyword>
<feature type="domain" description="Response regulatory" evidence="14">
    <location>
        <begin position="742"/>
        <end position="853"/>
    </location>
</feature>
<dbReference type="Gene3D" id="3.30.565.10">
    <property type="entry name" value="Histidine kinase-like ATPase, C-terminal domain"/>
    <property type="match status" value="1"/>
</dbReference>
<dbReference type="InterPro" id="IPR001789">
    <property type="entry name" value="Sig_transdc_resp-reg_receiver"/>
</dbReference>
<dbReference type="Gene3D" id="3.30.450.270">
    <property type="match status" value="1"/>
</dbReference>
<proteinExistence type="predicted"/>
<dbReference type="SMART" id="SM00448">
    <property type="entry name" value="REC"/>
    <property type="match status" value="1"/>
</dbReference>
<sequence>MTTSSANPKDNHLVTEVDLENCAREPIHLLGRVQSYGALVAVSFDWMVQHASGNLAEVLGLEEARDPLGRPLTDILPGDAIRHVRHRLRTLETGVRSTRIFGFALGERSFDLSVHQSGRHLILEFEPQQGGSDRDALAETYPLLQKVRDAGDLASVAHEGARAVQALSGFDSVMVYQFQPDQSGKVIAESKIGAAASYNGLRFPASDIPAQARALYKRNLLRLIADVDDPGVEIVPQRSPEGEPLDLSLAVTRAVSPIHIEYLKNMGVEASMSVSIVKDGELWGLFACHHRSPRYVPFEKRTAIELFAHLFSYELTRLQETTRTATESRIRDMQARLMRKLADGSDLPSSLLSVSETLNQTIPHDGLVLVSNGEVTRTGAAPSDAELKSLTRFLNTAASSTVYATDNLSQEHAPAEDYAGRCAGILAIPISRTPRDYLLLCRREEARTVEWAGAPQKSVSQGPHGPRLNPRKSFEAWQEIVRGQSAPWIEEELRAGELLRALLLEVFLRIADDTATERKRAHDRQELLIAELNHRVRNILNLMRGLISQSRREDTTLDRFAGSLDGRIQALARAHDQLTRKNWSPTSLTDLVKLEISAYAEEVSRVTITGEDVLLAPEAYSAMALVLHEMVTNSVKYGALSDRNGRVAIDLARDDAGGIDIHWRETGGPVVRPPERRGFGSAIIDRSIPFELNGEAEIDYRMTGVTARFRLPPRYLSEPENVVRLQRVDKSTPESKPQLSGPALVVEDAMIIAMDAADILRDFGASDVRIAGNVRDGLREVERERYEVAILDVNLGGEQSVAVAEALAKAGVPLLLATGYGEQDDLRAIYPPCRIVQKPFSNDTIGAALVELGFFG</sequence>
<dbReference type="eggNOG" id="COG4251">
    <property type="taxonomic scope" value="Bacteria"/>
</dbReference>
<evidence type="ECO:0000256" key="12">
    <source>
        <dbReference type="PROSITE-ProRule" id="PRU00169"/>
    </source>
</evidence>
<dbReference type="Pfam" id="PF08446">
    <property type="entry name" value="PAS_2"/>
    <property type="match status" value="1"/>
</dbReference>
<dbReference type="GO" id="GO:0004673">
    <property type="term" value="F:protein histidine kinase activity"/>
    <property type="evidence" value="ECO:0007669"/>
    <property type="project" value="UniProtKB-EC"/>
</dbReference>
<dbReference type="OrthoDB" id="489241at2"/>
<feature type="modified residue" description="4-aspartylphosphate" evidence="12">
    <location>
        <position position="792"/>
    </location>
</feature>
<dbReference type="InterPro" id="IPR003018">
    <property type="entry name" value="GAF"/>
</dbReference>
<evidence type="ECO:0000256" key="9">
    <source>
        <dbReference type="ARBA" id="ARBA00022840"/>
    </source>
</evidence>
<dbReference type="EMBL" id="JALZ01000008">
    <property type="protein sequence ID" value="ETX14725.1"/>
    <property type="molecule type" value="Genomic_DNA"/>
</dbReference>
<evidence type="ECO:0000256" key="11">
    <source>
        <dbReference type="ARBA" id="ARBA00023170"/>
    </source>
</evidence>
<dbReference type="GO" id="GO:0009881">
    <property type="term" value="F:photoreceptor activity"/>
    <property type="evidence" value="ECO:0007669"/>
    <property type="project" value="UniProtKB-KW"/>
</dbReference>
<dbReference type="InterPro" id="IPR013654">
    <property type="entry name" value="PAS_2"/>
</dbReference>
<dbReference type="PROSITE" id="PS50046">
    <property type="entry name" value="PHYTOCHROME_2"/>
    <property type="match status" value="1"/>
</dbReference>
<dbReference type="PATRIC" id="fig|1449350.3.peg.1908"/>
<dbReference type="GO" id="GO:0005524">
    <property type="term" value="F:ATP binding"/>
    <property type="evidence" value="ECO:0007669"/>
    <property type="project" value="UniProtKB-KW"/>
</dbReference>
<name>X7EFQ5_9RHOB</name>
<dbReference type="Pfam" id="PF00360">
    <property type="entry name" value="PHY"/>
    <property type="match status" value="1"/>
</dbReference>
<dbReference type="InterPro" id="IPR009219">
    <property type="entry name" value="Bactrphtchr_CheY"/>
</dbReference>
<evidence type="ECO:0000313" key="15">
    <source>
        <dbReference type="EMBL" id="ETX14725.1"/>
    </source>
</evidence>
<dbReference type="InterPro" id="IPR011006">
    <property type="entry name" value="CheY-like_superfamily"/>
</dbReference>
<comment type="catalytic activity">
    <reaction evidence="1">
        <text>ATP + protein L-histidine = ADP + protein N-phospho-L-histidine.</text>
        <dbReference type="EC" id="2.7.13.3"/>
    </reaction>
</comment>
<dbReference type="PROSITE" id="PS50110">
    <property type="entry name" value="RESPONSE_REGULATORY"/>
    <property type="match status" value="1"/>
</dbReference>
<keyword evidence="5" id="KW-0716">Sensory transduction</keyword>
<evidence type="ECO:0000256" key="7">
    <source>
        <dbReference type="ARBA" id="ARBA00022741"/>
    </source>
</evidence>
<dbReference type="SUPFAM" id="SSF55874">
    <property type="entry name" value="ATPase domain of HSP90 chaperone/DNA topoisomerase II/histidine kinase"/>
    <property type="match status" value="1"/>
</dbReference>
<dbReference type="InterPro" id="IPR013515">
    <property type="entry name" value="Phytochrome_cen-reg"/>
</dbReference>
<evidence type="ECO:0000256" key="1">
    <source>
        <dbReference type="ARBA" id="ARBA00000085"/>
    </source>
</evidence>
<dbReference type="PANTHER" id="PTHR41523">
    <property type="entry name" value="TWO-COMPONENT SYSTEM SENSOR PROTEIN"/>
    <property type="match status" value="1"/>
</dbReference>
<dbReference type="Gene3D" id="3.40.50.2300">
    <property type="match status" value="1"/>
</dbReference>
<dbReference type="EC" id="2.7.13.3" evidence="2"/>
<dbReference type="InterPro" id="IPR001294">
    <property type="entry name" value="Phytochrome"/>
</dbReference>
<keyword evidence="9" id="KW-0067">ATP-binding</keyword>
<gene>
    <name evidence="15" type="ORF">OCH239_20385</name>
</gene>
<dbReference type="GO" id="GO:0006355">
    <property type="term" value="P:regulation of DNA-templated transcription"/>
    <property type="evidence" value="ECO:0007669"/>
    <property type="project" value="InterPro"/>
</dbReference>
<dbReference type="SMART" id="SM00065">
    <property type="entry name" value="GAF"/>
    <property type="match status" value="1"/>
</dbReference>
<dbReference type="eggNOG" id="COG0784">
    <property type="taxonomic scope" value="Bacteria"/>
</dbReference>
<evidence type="ECO:0000256" key="6">
    <source>
        <dbReference type="ARBA" id="ARBA00022679"/>
    </source>
</evidence>
<dbReference type="STRING" id="1449350.OCH239_20385"/>
<keyword evidence="8 15" id="KW-0418">Kinase</keyword>
<dbReference type="PIRSF" id="PIRSF036397">
    <property type="entry name" value="Bactrphtchrm_rec"/>
    <property type="match status" value="1"/>
</dbReference>
<dbReference type="PRINTS" id="PR01033">
    <property type="entry name" value="PHYTOCHROME"/>
</dbReference>
<dbReference type="Gene3D" id="3.30.450.20">
    <property type="entry name" value="PAS domain"/>
    <property type="match status" value="1"/>
</dbReference>
<evidence type="ECO:0000259" key="13">
    <source>
        <dbReference type="PROSITE" id="PS50046"/>
    </source>
</evidence>
<dbReference type="SUPFAM" id="SSF55781">
    <property type="entry name" value="GAF domain-like"/>
    <property type="match status" value="2"/>
</dbReference>
<dbReference type="Pfam" id="PF07536">
    <property type="entry name" value="HWE_HK"/>
    <property type="match status" value="1"/>
</dbReference>
<dbReference type="InterPro" id="IPR035965">
    <property type="entry name" value="PAS-like_dom_sf"/>
</dbReference>
<keyword evidence="7" id="KW-0547">Nucleotide-binding</keyword>
<dbReference type="SUPFAM" id="SSF55785">
    <property type="entry name" value="PYP-like sensor domain (PAS domain)"/>
    <property type="match status" value="1"/>
</dbReference>
<dbReference type="Pfam" id="PF01590">
    <property type="entry name" value="GAF"/>
    <property type="match status" value="1"/>
</dbReference>
<comment type="caution">
    <text evidence="15">The sequence shown here is derived from an EMBL/GenBank/DDBJ whole genome shotgun (WGS) entry which is preliminary data.</text>
</comment>
<dbReference type="PANTHER" id="PTHR41523:SF8">
    <property type="entry name" value="ETHYLENE RESPONSE SENSOR PROTEIN"/>
    <property type="match status" value="1"/>
</dbReference>
<evidence type="ECO:0000256" key="8">
    <source>
        <dbReference type="ARBA" id="ARBA00022777"/>
    </source>
</evidence>
<dbReference type="SMART" id="SM00911">
    <property type="entry name" value="HWE_HK"/>
    <property type="match status" value="1"/>
</dbReference>
<dbReference type="AlphaFoldDB" id="X7EFQ5"/>
<dbReference type="SUPFAM" id="SSF52172">
    <property type="entry name" value="CheY-like"/>
    <property type="match status" value="1"/>
</dbReference>
<keyword evidence="4 12" id="KW-0597">Phosphoprotein</keyword>
<dbReference type="InterPro" id="IPR036890">
    <property type="entry name" value="HATPase_C_sf"/>
</dbReference>
<evidence type="ECO:0000313" key="16">
    <source>
        <dbReference type="Proteomes" id="UP000022447"/>
    </source>
</evidence>
<feature type="domain" description="Phytochrome chromophore attachment site" evidence="13">
    <location>
        <begin position="152"/>
        <end position="309"/>
    </location>
</feature>
<protein>
    <recommendedName>
        <fullName evidence="2">histidine kinase</fullName>
        <ecNumber evidence="2">2.7.13.3</ecNumber>
    </recommendedName>
</protein>
<dbReference type="GO" id="GO:0000160">
    <property type="term" value="P:phosphorelay signal transduction system"/>
    <property type="evidence" value="ECO:0007669"/>
    <property type="project" value="InterPro"/>
</dbReference>
<dbReference type="Gene3D" id="3.30.450.40">
    <property type="match status" value="1"/>
</dbReference>
<dbReference type="Proteomes" id="UP000022447">
    <property type="component" value="Unassembled WGS sequence"/>
</dbReference>
<evidence type="ECO:0000256" key="10">
    <source>
        <dbReference type="ARBA" id="ARBA00022991"/>
    </source>
</evidence>
<dbReference type="RefSeq" id="WP_037261501.1">
    <property type="nucleotide sequence ID" value="NZ_JALZ01000008.1"/>
</dbReference>
<reference evidence="15 16" key="1">
    <citation type="submission" date="2014-01" db="EMBL/GenBank/DDBJ databases">
        <title>Roseivivax halodurans JCM 10272 Genome Sequencing.</title>
        <authorList>
            <person name="Lai Q."/>
            <person name="Li G."/>
            <person name="Shao Z."/>
        </authorList>
    </citation>
    <scope>NUCLEOTIDE SEQUENCE [LARGE SCALE GENOMIC DNA]</scope>
    <source>
        <strain evidence="15 16">JCM 10272</strain>
    </source>
</reference>